<evidence type="ECO:0000256" key="1">
    <source>
        <dbReference type="SAM" id="MobiDB-lite"/>
    </source>
</evidence>
<keyword evidence="2" id="KW-0614">Plasmid</keyword>
<accession>A0A1D8AC63</accession>
<protein>
    <submittedName>
        <fullName evidence="2">Uncharacterized protein</fullName>
    </submittedName>
</protein>
<dbReference type="AlphaFoldDB" id="A0A1D8AC63"/>
<gene>
    <name evidence="2" type="ORF">BES08_23285</name>
</gene>
<dbReference type="Proteomes" id="UP000094626">
    <property type="component" value="Plasmid pSA1"/>
</dbReference>
<proteinExistence type="predicted"/>
<feature type="region of interest" description="Disordered" evidence="1">
    <location>
        <begin position="44"/>
        <end position="72"/>
    </location>
</feature>
<feature type="compositionally biased region" description="Low complexity" evidence="1">
    <location>
        <begin position="57"/>
        <end position="72"/>
    </location>
</feature>
<organism evidence="2 3">
    <name type="scientific">Novosphingobium resinovorum</name>
    <dbReference type="NCBI Taxonomy" id="158500"/>
    <lineage>
        <taxon>Bacteria</taxon>
        <taxon>Pseudomonadati</taxon>
        <taxon>Pseudomonadota</taxon>
        <taxon>Alphaproteobacteria</taxon>
        <taxon>Sphingomonadales</taxon>
        <taxon>Sphingomonadaceae</taxon>
        <taxon>Novosphingobium</taxon>
    </lineage>
</organism>
<geneLocation type="plasmid" evidence="2 3">
    <name>pSA1</name>
</geneLocation>
<dbReference type="KEGG" id="nre:BES08_23285"/>
<keyword evidence="3" id="KW-1185">Reference proteome</keyword>
<evidence type="ECO:0000313" key="2">
    <source>
        <dbReference type="EMBL" id="AOR79707.1"/>
    </source>
</evidence>
<dbReference type="EMBL" id="CP017076">
    <property type="protein sequence ID" value="AOR79707.1"/>
    <property type="molecule type" value="Genomic_DNA"/>
</dbReference>
<reference evidence="3" key="1">
    <citation type="journal article" date="2017" name="J. Biotechnol.">
        <title>Complete genome sequence of Novosphingobium resinovorum SA1, a versatile xenobiotic-degrading bacterium capable of utilizing sulfanilic acid.</title>
        <authorList>
            <person name="Hegedus B."/>
            <person name="Kos P.B."/>
            <person name="Balint B."/>
            <person name="Maroti G."/>
            <person name="Gan H.M."/>
            <person name="Perei K."/>
            <person name="Rakhely G."/>
        </authorList>
    </citation>
    <scope>NUCLEOTIDE SEQUENCE [LARGE SCALE GENOMIC DNA]</scope>
    <source>
        <strain evidence="3">SA1</strain>
    </source>
</reference>
<evidence type="ECO:0000313" key="3">
    <source>
        <dbReference type="Proteomes" id="UP000094626"/>
    </source>
</evidence>
<sequence>MIGFDTLEAIARIDTANSFQNGVCPERDPIVSFLTRDRLHVQKAKAGQSFPSSVRKTAPAMTPPAMAGRIEN</sequence>
<name>A0A1D8AC63_9SPHN</name>